<organism evidence="2 3">
    <name type="scientific">Orchesella dallaii</name>
    <dbReference type="NCBI Taxonomy" id="48710"/>
    <lineage>
        <taxon>Eukaryota</taxon>
        <taxon>Metazoa</taxon>
        <taxon>Ecdysozoa</taxon>
        <taxon>Arthropoda</taxon>
        <taxon>Hexapoda</taxon>
        <taxon>Collembola</taxon>
        <taxon>Entomobryomorpha</taxon>
        <taxon>Entomobryoidea</taxon>
        <taxon>Orchesellidae</taxon>
        <taxon>Orchesellinae</taxon>
        <taxon>Orchesella</taxon>
    </lineage>
</organism>
<reference evidence="2 3" key="1">
    <citation type="submission" date="2024-08" db="EMBL/GenBank/DDBJ databases">
        <authorList>
            <person name="Cucini C."/>
            <person name="Frati F."/>
        </authorList>
    </citation>
    <scope>NUCLEOTIDE SEQUENCE [LARGE SCALE GENOMIC DNA]</scope>
</reference>
<keyword evidence="3" id="KW-1185">Reference proteome</keyword>
<comment type="caution">
    <text evidence="2">The sequence shown here is derived from an EMBL/GenBank/DDBJ whole genome shotgun (WGS) entry which is preliminary data.</text>
</comment>
<feature type="compositionally biased region" description="Polar residues" evidence="1">
    <location>
        <begin position="26"/>
        <end position="35"/>
    </location>
</feature>
<protein>
    <submittedName>
        <fullName evidence="2">Uncharacterized protein</fullName>
    </submittedName>
</protein>
<feature type="compositionally biased region" description="Polar residues" evidence="1">
    <location>
        <begin position="1"/>
        <end position="15"/>
    </location>
</feature>
<proteinExistence type="predicted"/>
<feature type="region of interest" description="Disordered" evidence="1">
    <location>
        <begin position="1"/>
        <end position="40"/>
    </location>
</feature>
<evidence type="ECO:0000256" key="1">
    <source>
        <dbReference type="SAM" id="MobiDB-lite"/>
    </source>
</evidence>
<evidence type="ECO:0000313" key="2">
    <source>
        <dbReference type="EMBL" id="CAL8142784.1"/>
    </source>
</evidence>
<gene>
    <name evidence="2" type="ORF">ODALV1_LOCUS29150</name>
</gene>
<name>A0ABP1S3M0_9HEXA</name>
<sequence>MSSASELEQAGTKSWANDCPVIAPSVNGQPGSQKFSSDEEAEDGTSANCFFSLNVDVVLVDTVVTATIIVGDKSQRLRVSSILVNWSSSVDLRTTATPTTMITESCHCCCFRSQRL</sequence>
<dbReference type="Proteomes" id="UP001642540">
    <property type="component" value="Unassembled WGS sequence"/>
</dbReference>
<accession>A0ABP1S3M0</accession>
<dbReference type="EMBL" id="CAXLJM020000149">
    <property type="protein sequence ID" value="CAL8142784.1"/>
    <property type="molecule type" value="Genomic_DNA"/>
</dbReference>
<evidence type="ECO:0000313" key="3">
    <source>
        <dbReference type="Proteomes" id="UP001642540"/>
    </source>
</evidence>